<dbReference type="GO" id="GO:0006096">
    <property type="term" value="P:glycolytic process"/>
    <property type="evidence" value="ECO:0007669"/>
    <property type="project" value="UniProtKB-KW"/>
</dbReference>
<dbReference type="OrthoDB" id="140919at2"/>
<dbReference type="STRING" id="29554.MCAN360_0296"/>
<evidence type="ECO:0000313" key="4">
    <source>
        <dbReference type="EMBL" id="BAP39506.1"/>
    </source>
</evidence>
<name>A0A077L6T9_9BACT</name>
<proteinExistence type="predicted"/>
<dbReference type="Proteomes" id="UP000031641">
    <property type="component" value="Chromosome"/>
</dbReference>
<dbReference type="HOGENOM" id="CLU_623781_0_0_14"/>
<dbReference type="GO" id="GO:0005829">
    <property type="term" value="C:cytosol"/>
    <property type="evidence" value="ECO:0007669"/>
    <property type="project" value="TreeGrafter"/>
</dbReference>
<dbReference type="GO" id="GO:0051156">
    <property type="term" value="P:glucose 6-phosphate metabolic process"/>
    <property type="evidence" value="ECO:0007669"/>
    <property type="project" value="TreeGrafter"/>
</dbReference>
<dbReference type="GO" id="GO:0048029">
    <property type="term" value="F:monosaccharide binding"/>
    <property type="evidence" value="ECO:0007669"/>
    <property type="project" value="TreeGrafter"/>
</dbReference>
<dbReference type="PROSITE" id="PS51463">
    <property type="entry name" value="P_GLUCOSE_ISOMERASE_3"/>
    <property type="match status" value="1"/>
</dbReference>
<dbReference type="KEGG" id="mcan:MCAN360_0296"/>
<protein>
    <submittedName>
        <fullName evidence="4">Glucose-6-phosphate isomerase</fullName>
    </submittedName>
</protein>
<dbReference type="Gene3D" id="3.40.50.10490">
    <property type="entry name" value="Glucose-6-phosphate isomerase like protein, domain 1"/>
    <property type="match status" value="2"/>
</dbReference>
<organism evidence="4 5">
    <name type="scientific">Metamycoplasma canadense</name>
    <dbReference type="NCBI Taxonomy" id="29554"/>
    <lineage>
        <taxon>Bacteria</taxon>
        <taxon>Bacillati</taxon>
        <taxon>Mycoplasmatota</taxon>
        <taxon>Mycoplasmoidales</taxon>
        <taxon>Metamycoplasmataceae</taxon>
        <taxon>Metamycoplasma</taxon>
    </lineage>
</organism>
<dbReference type="SUPFAM" id="SSF53697">
    <property type="entry name" value="SIS domain"/>
    <property type="match status" value="1"/>
</dbReference>
<dbReference type="AlphaFoldDB" id="A0A077L6T9"/>
<evidence type="ECO:0000313" key="5">
    <source>
        <dbReference type="Proteomes" id="UP000031641"/>
    </source>
</evidence>
<reference evidence="5" key="1">
    <citation type="journal article" date="2014" name="Genome Announc.">
        <title>Complete Genome Sequence of Mycoplasma canadense Strain HAZ 360_1 from Bovine Mastitic Milk in Japan.</title>
        <authorList>
            <person name="Hata E."/>
        </authorList>
    </citation>
    <scope>NUCLEOTIDE SEQUENCE [LARGE SCALE GENOMIC DNA]</scope>
    <source>
        <strain evidence="5">HAZ360_1</strain>
    </source>
</reference>
<keyword evidence="3 4" id="KW-0413">Isomerase</keyword>
<dbReference type="GO" id="GO:0006094">
    <property type="term" value="P:gluconeogenesis"/>
    <property type="evidence" value="ECO:0007669"/>
    <property type="project" value="UniProtKB-KW"/>
</dbReference>
<keyword evidence="5" id="KW-1185">Reference proteome</keyword>
<keyword evidence="2" id="KW-0324">Glycolysis</keyword>
<dbReference type="EMBL" id="AP014631">
    <property type="protein sequence ID" value="BAP39506.1"/>
    <property type="molecule type" value="Genomic_DNA"/>
</dbReference>
<dbReference type="InterPro" id="IPR001672">
    <property type="entry name" value="G6P_Isomerase"/>
</dbReference>
<evidence type="ECO:0000256" key="3">
    <source>
        <dbReference type="ARBA" id="ARBA00023235"/>
    </source>
</evidence>
<dbReference type="PANTHER" id="PTHR11469">
    <property type="entry name" value="GLUCOSE-6-PHOSPHATE ISOMERASE"/>
    <property type="match status" value="1"/>
</dbReference>
<evidence type="ECO:0000256" key="2">
    <source>
        <dbReference type="ARBA" id="ARBA00023152"/>
    </source>
</evidence>
<dbReference type="GO" id="GO:0097367">
    <property type="term" value="F:carbohydrate derivative binding"/>
    <property type="evidence" value="ECO:0007669"/>
    <property type="project" value="InterPro"/>
</dbReference>
<keyword evidence="1" id="KW-0312">Gluconeogenesis</keyword>
<dbReference type="RefSeq" id="WP_045433589.1">
    <property type="nucleotide sequence ID" value="NZ_AP014631.1"/>
</dbReference>
<gene>
    <name evidence="4" type="primary">pgi</name>
    <name evidence="4" type="ORF">MCAN360_0296</name>
</gene>
<dbReference type="InterPro" id="IPR046348">
    <property type="entry name" value="SIS_dom_sf"/>
</dbReference>
<dbReference type="GO" id="GO:0004347">
    <property type="term" value="F:glucose-6-phosphate isomerase activity"/>
    <property type="evidence" value="ECO:0007669"/>
    <property type="project" value="InterPro"/>
</dbReference>
<dbReference type="PANTHER" id="PTHR11469:SF1">
    <property type="entry name" value="GLUCOSE-6-PHOSPHATE ISOMERASE"/>
    <property type="match status" value="1"/>
</dbReference>
<sequence length="445" mass="51956">MAIKSRINIFCDQPVHQEVFESKYKQIVEDINIKIKNKQTLGHKNLSFFNVAKNIQDSDYLKIKKILNFFNEEKIQVLVVIAPEFICLQSQALINLANLNSFFKIEILFINESYDGIEIARLIQYLENKRFAINVISKSGEDIETLIAFREIASLLINKIGRNNATKYIFVSTNNNYGKLFNWTQSKKYTHLVILDNTTERFLNYSVATLLPLICANINIDEYIEGAKEANEFYENTTLSNNPAYKYAIVRYVMNKRSQQIDEKEIFALENIVVTSKSLKKLANLFAMYLNATSYRKHIGLQTNVFLHPSDAKTYTNLFFERQRKMFDTYLVIKNFPYDFHVATINENEMDDLNYLINYSYNKINDNFKRIVKDYHLSLRIPFIEIIIEDLSSRSLGWIIAFIHRSAIMSSYLMNLDPFEDNGLKTYNIEVTKKITELIGGNKND</sequence>
<accession>A0A077L6T9</accession>
<evidence type="ECO:0000256" key="1">
    <source>
        <dbReference type="ARBA" id="ARBA00022432"/>
    </source>
</evidence>